<keyword evidence="3" id="KW-1185">Reference proteome</keyword>
<gene>
    <name evidence="2" type="ORF">V865_006753</name>
</gene>
<reference evidence="2 3" key="1">
    <citation type="submission" date="2024-01" db="EMBL/GenBank/DDBJ databases">
        <title>Comparative genomics of Cryptococcus and Kwoniella reveals pathogenesis evolution and contrasting modes of karyotype evolution via chromosome fusion or intercentromeric recombination.</title>
        <authorList>
            <person name="Coelho M.A."/>
            <person name="David-Palma M."/>
            <person name="Shea T."/>
            <person name="Bowers K."/>
            <person name="McGinley-Smith S."/>
            <person name="Mohammad A.W."/>
            <person name="Gnirke A."/>
            <person name="Yurkov A.M."/>
            <person name="Nowrousian M."/>
            <person name="Sun S."/>
            <person name="Cuomo C.A."/>
            <person name="Heitman J."/>
        </authorList>
    </citation>
    <scope>NUCLEOTIDE SEQUENCE [LARGE SCALE GENOMIC DNA]</scope>
    <source>
        <strain evidence="2 3">PYCC6329</strain>
    </source>
</reference>
<evidence type="ECO:0000313" key="2">
    <source>
        <dbReference type="EMBL" id="WWD08640.1"/>
    </source>
</evidence>
<accession>A0AAX4KSX2</accession>
<feature type="chain" id="PRO_5043836647" evidence="1">
    <location>
        <begin position="21"/>
        <end position="523"/>
    </location>
</feature>
<protein>
    <submittedName>
        <fullName evidence="2">Uncharacterized protein</fullName>
    </submittedName>
</protein>
<dbReference type="RefSeq" id="XP_066086607.1">
    <property type="nucleotide sequence ID" value="XM_066230510.1"/>
</dbReference>
<organism evidence="2 3">
    <name type="scientific">Kwoniella europaea PYCC6329</name>
    <dbReference type="NCBI Taxonomy" id="1423913"/>
    <lineage>
        <taxon>Eukaryota</taxon>
        <taxon>Fungi</taxon>
        <taxon>Dikarya</taxon>
        <taxon>Basidiomycota</taxon>
        <taxon>Agaricomycotina</taxon>
        <taxon>Tremellomycetes</taxon>
        <taxon>Tremellales</taxon>
        <taxon>Cryptococcaceae</taxon>
        <taxon>Kwoniella</taxon>
    </lineage>
</organism>
<dbReference type="Proteomes" id="UP001358614">
    <property type="component" value="Chromosome 2"/>
</dbReference>
<dbReference type="AlphaFoldDB" id="A0AAX4KSX2"/>
<dbReference type="GeneID" id="91105554"/>
<evidence type="ECO:0000313" key="3">
    <source>
        <dbReference type="Proteomes" id="UP001358614"/>
    </source>
</evidence>
<name>A0AAX4KSX2_9TREE</name>
<keyword evidence="1" id="KW-0732">Signal</keyword>
<feature type="signal peptide" evidence="1">
    <location>
        <begin position="1"/>
        <end position="20"/>
    </location>
</feature>
<dbReference type="KEGG" id="ker:91105554"/>
<sequence>MFTLTSTSILFSILSTLVQAAPLPMPAVKQSEQLASRFYNHPGTDTIFPHQTPCWQDGLQGILSDDNICVLAALDINQSQNGRYVPATPYRTGYVRQGQPCTLNGQPGFWQDAICVLANLDIDLQKKDFIPFGYQGGQECWLDGRRGYFTQDGLCDLIDLNVIADVTDGSARFPTAVPFANANDPCWVDGKQGFWQNDLCVLADLNIAKRYTTSNGLVSDVLETLTGYEDCYDCPPGLPTRHAVLPTNEIVDADAIVDVDHLNRRNGLLHNAPDGNELDGATRTITQLLDHSITKKRGLDLLGGGGDDRTKYVNTYYPNGYVQPEYVPVIDNTLAEIDAQVNIDDEPYYGTNYPHYLNGNQNGPLGLGLKRDILGNVSNNLNVLSSLGSVLDKPHHQPTGGSGYYRTTNGQVIPFGETSDILAEVDAAVNIDGLENDGYAPYTYTKDGRRIYGEFIPSYAGHHGLLNKRNLGGLSGVDGLGLNKDGSFPEGLAIVPQVGDLLGAGKGDNTDILKGTNGLNHIL</sequence>
<dbReference type="EMBL" id="CP144090">
    <property type="protein sequence ID" value="WWD08640.1"/>
    <property type="molecule type" value="Genomic_DNA"/>
</dbReference>
<proteinExistence type="predicted"/>
<evidence type="ECO:0000256" key="1">
    <source>
        <dbReference type="SAM" id="SignalP"/>
    </source>
</evidence>